<keyword evidence="3" id="KW-1185">Reference proteome</keyword>
<protein>
    <recommendedName>
        <fullName evidence="4">Lipoprotein</fullName>
    </recommendedName>
</protein>
<evidence type="ECO:0000313" key="2">
    <source>
        <dbReference type="EMBL" id="MBB3058992.1"/>
    </source>
</evidence>
<dbReference type="EMBL" id="JACHWX010000028">
    <property type="protein sequence ID" value="MBB3058992.1"/>
    <property type="molecule type" value="Genomic_DNA"/>
</dbReference>
<evidence type="ECO:0000256" key="1">
    <source>
        <dbReference type="SAM" id="Phobius"/>
    </source>
</evidence>
<feature type="transmembrane region" description="Helical" evidence="1">
    <location>
        <begin position="12"/>
        <end position="31"/>
    </location>
</feature>
<keyword evidence="1" id="KW-0812">Transmembrane</keyword>
<evidence type="ECO:0008006" key="4">
    <source>
        <dbReference type="Google" id="ProtNLM"/>
    </source>
</evidence>
<evidence type="ECO:0000313" key="3">
    <source>
        <dbReference type="Proteomes" id="UP000539265"/>
    </source>
</evidence>
<proteinExistence type="predicted"/>
<keyword evidence="1" id="KW-0472">Membrane</keyword>
<dbReference type="AlphaFoldDB" id="A0A839SN15"/>
<dbReference type="PROSITE" id="PS51257">
    <property type="entry name" value="PROKAR_LIPOPROTEIN"/>
    <property type="match status" value="1"/>
</dbReference>
<dbReference type="RefSeq" id="WP_096355942.1">
    <property type="nucleotide sequence ID" value="NZ_AP017313.1"/>
</dbReference>
<name>A0A839SN15_9SPHI</name>
<gene>
    <name evidence="2" type="ORF">FHS11_005452</name>
</gene>
<organism evidence="2 3">
    <name type="scientific">Mucilaginibacter gotjawali</name>
    <dbReference type="NCBI Taxonomy" id="1550579"/>
    <lineage>
        <taxon>Bacteria</taxon>
        <taxon>Pseudomonadati</taxon>
        <taxon>Bacteroidota</taxon>
        <taxon>Sphingobacteriia</taxon>
        <taxon>Sphingobacteriales</taxon>
        <taxon>Sphingobacteriaceae</taxon>
        <taxon>Mucilaginibacter</taxon>
    </lineage>
</organism>
<reference evidence="2" key="1">
    <citation type="submission" date="2020-08" db="EMBL/GenBank/DDBJ databases">
        <title>Genomic Encyclopedia of Type Strains, Phase III (KMG-III): the genomes of soil and plant-associated and newly described type strains.</title>
        <authorList>
            <person name="Whitman W."/>
        </authorList>
    </citation>
    <scope>NUCLEOTIDE SEQUENCE [LARGE SCALE GENOMIC DNA]</scope>
    <source>
        <strain evidence="2">CECT 8628</strain>
    </source>
</reference>
<sequence length="301" mass="33223">MKKKEISAFKNLFLFKAGQVILTIAVTGLVFSSCHNSSKDSTSSNADSSAVTKPTAVDVISQINDLDSLNYIFTARPDQVKNQYMDKTISVTGSIDKGVFKFYKPSDNGNGRQMVSYYGIETDLKQSDFSNIVPNQPVTFFYNKNAKKFIEEITTPDSEFKLLTSIYSAFSNSSEKRDIIKGLGSNDAETNASLKKDALESLATLKTTFPTTYKSLMDGDFVVGDHYVTGAPVMDFIVIDQVMIQGKVLDMYQNSLNKIMFKLMGAKVVKTKRLIDLDKLPVFIPKVSGSTDNTTSDTPAN</sequence>
<accession>A0A839SN15</accession>
<comment type="caution">
    <text evidence="2">The sequence shown here is derived from an EMBL/GenBank/DDBJ whole genome shotgun (WGS) entry which is preliminary data.</text>
</comment>
<dbReference type="Proteomes" id="UP000539265">
    <property type="component" value="Unassembled WGS sequence"/>
</dbReference>
<keyword evidence="1" id="KW-1133">Transmembrane helix</keyword>